<sequence length="337" mass="36598">MMRPLSVLLVTIEVCFEHRKNVCETCIQSDHTRCIVRSYLQWLQDSDFDPVCGLCRKGLNSGEVVRLSCLDLFHVACINEHCAALPEHTAPAGYACTICSVPIIPAENSGSSIAKNIWATFKTERWSQHILPKKIGGLGLGAGAGSRSMELETNGNHRIGDGITNNSLGSDGSAPTPSVMPTASNVAKSLPRVDLAIRSSDSIGQHHISGIAPSAQFSDSRINRKSSQLRIAIDPDDKKHKRKASSFFGSFDHLLPKGRLTFRKTITYVLLVIVLIFLVKMVFFTATTPQMSRLPAETKSDVVSQNRIQLNKGKDMDLGGIPLVVPGNADALKPPSV</sequence>
<evidence type="ECO:0000256" key="7">
    <source>
        <dbReference type="ARBA" id="ARBA00022989"/>
    </source>
</evidence>
<feature type="domain" description="ZFPL1-like B-box zinc-binding" evidence="10">
    <location>
        <begin position="10"/>
        <end position="45"/>
    </location>
</feature>
<dbReference type="EMBL" id="JAFCIX010000028">
    <property type="protein sequence ID" value="KAH6600703.1"/>
    <property type="molecule type" value="Genomic_DNA"/>
</dbReference>
<comment type="similarity">
    <text evidence="2">Belongs to the ZFPL1 family.</text>
</comment>
<dbReference type="InterPro" id="IPR058730">
    <property type="entry name" value="U-box_ZFPL1-like"/>
</dbReference>
<protein>
    <recommendedName>
        <fullName evidence="14">RING-type domain-containing protein</fullName>
    </recommendedName>
</protein>
<dbReference type="Pfam" id="PF25998">
    <property type="entry name" value="U-box_ZFPL1"/>
    <property type="match status" value="1"/>
</dbReference>
<evidence type="ECO:0000256" key="3">
    <source>
        <dbReference type="ARBA" id="ARBA00022692"/>
    </source>
</evidence>
<keyword evidence="6" id="KW-0862">Zinc</keyword>
<dbReference type="CDD" id="cd16487">
    <property type="entry name" value="mRING-H2-C3DHC3_ZFPL1"/>
    <property type="match status" value="1"/>
</dbReference>
<evidence type="ECO:0000256" key="5">
    <source>
        <dbReference type="ARBA" id="ARBA00022771"/>
    </source>
</evidence>
<keyword evidence="8 9" id="KW-0472">Membrane</keyword>
<dbReference type="Pfam" id="PF25993">
    <property type="entry name" value="zf-B_box_ZFPL1"/>
    <property type="match status" value="1"/>
</dbReference>
<evidence type="ECO:0000256" key="6">
    <source>
        <dbReference type="ARBA" id="ARBA00022833"/>
    </source>
</evidence>
<comment type="caution">
    <text evidence="12">The sequence shown here is derived from an EMBL/GenBank/DDBJ whole genome shotgun (WGS) entry which is preliminary data.</text>
</comment>
<proteinExistence type="inferred from homology"/>
<evidence type="ECO:0000256" key="1">
    <source>
        <dbReference type="ARBA" id="ARBA00004167"/>
    </source>
</evidence>
<evidence type="ECO:0000313" key="12">
    <source>
        <dbReference type="EMBL" id="KAH6600703.1"/>
    </source>
</evidence>
<evidence type="ECO:0000313" key="13">
    <source>
        <dbReference type="Proteomes" id="UP001648503"/>
    </source>
</evidence>
<reference evidence="12 13" key="1">
    <citation type="submission" date="2021-02" db="EMBL/GenBank/DDBJ databases">
        <title>Variation within the Batrachochytrium salamandrivorans European outbreak.</title>
        <authorList>
            <person name="Kelly M."/>
            <person name="Pasmans F."/>
            <person name="Shea T.P."/>
            <person name="Munoz J.F."/>
            <person name="Carranza S."/>
            <person name="Cuomo C.A."/>
            <person name="Martel A."/>
        </authorList>
    </citation>
    <scope>NUCLEOTIDE SEQUENCE [LARGE SCALE GENOMIC DNA]</scope>
    <source>
        <strain evidence="12 13">AMFP18/2</strain>
    </source>
</reference>
<dbReference type="PANTHER" id="PTHR12981">
    <property type="entry name" value="ZINC FINGER PROTEIN-LIKE 1"/>
    <property type="match status" value="1"/>
</dbReference>
<feature type="domain" description="ZFPL1-like U-box" evidence="11">
    <location>
        <begin position="52"/>
        <end position="107"/>
    </location>
</feature>
<dbReference type="Proteomes" id="UP001648503">
    <property type="component" value="Unassembled WGS sequence"/>
</dbReference>
<evidence type="ECO:0000259" key="10">
    <source>
        <dbReference type="Pfam" id="PF25993"/>
    </source>
</evidence>
<evidence type="ECO:0008006" key="14">
    <source>
        <dbReference type="Google" id="ProtNLM"/>
    </source>
</evidence>
<accession>A0ABQ8FMB6</accession>
<dbReference type="InterPro" id="IPR058731">
    <property type="entry name" value="Znf-B_box_ZFPL1-like"/>
</dbReference>
<organism evidence="12 13">
    <name type="scientific">Batrachochytrium salamandrivorans</name>
    <dbReference type="NCBI Taxonomy" id="1357716"/>
    <lineage>
        <taxon>Eukaryota</taxon>
        <taxon>Fungi</taxon>
        <taxon>Fungi incertae sedis</taxon>
        <taxon>Chytridiomycota</taxon>
        <taxon>Chytridiomycota incertae sedis</taxon>
        <taxon>Chytridiomycetes</taxon>
        <taxon>Rhizophydiales</taxon>
        <taxon>Rhizophydiales incertae sedis</taxon>
        <taxon>Batrachochytrium</taxon>
    </lineage>
</organism>
<dbReference type="InterPro" id="IPR039043">
    <property type="entry name" value="ZFPL1"/>
</dbReference>
<keyword evidence="5" id="KW-0863">Zinc-finger</keyword>
<keyword evidence="7 9" id="KW-1133">Transmembrane helix</keyword>
<evidence type="ECO:0000259" key="11">
    <source>
        <dbReference type="Pfam" id="PF25998"/>
    </source>
</evidence>
<evidence type="ECO:0000256" key="8">
    <source>
        <dbReference type="ARBA" id="ARBA00023136"/>
    </source>
</evidence>
<comment type="subcellular location">
    <subcellularLocation>
        <location evidence="1">Membrane</location>
        <topology evidence="1">Single-pass membrane protein</topology>
    </subcellularLocation>
</comment>
<keyword evidence="3 9" id="KW-0812">Transmembrane</keyword>
<evidence type="ECO:0000256" key="4">
    <source>
        <dbReference type="ARBA" id="ARBA00022723"/>
    </source>
</evidence>
<feature type="transmembrane region" description="Helical" evidence="9">
    <location>
        <begin position="266"/>
        <end position="286"/>
    </location>
</feature>
<gene>
    <name evidence="12" type="ORF">BASA50_002087</name>
</gene>
<keyword evidence="4" id="KW-0479">Metal-binding</keyword>
<evidence type="ECO:0000256" key="2">
    <source>
        <dbReference type="ARBA" id="ARBA00005561"/>
    </source>
</evidence>
<name>A0ABQ8FMB6_9FUNG</name>
<dbReference type="PANTHER" id="PTHR12981:SF0">
    <property type="entry name" value="ZINC FINGER PROTEIN-LIKE 1"/>
    <property type="match status" value="1"/>
</dbReference>
<evidence type="ECO:0000256" key="9">
    <source>
        <dbReference type="SAM" id="Phobius"/>
    </source>
</evidence>
<keyword evidence="13" id="KW-1185">Reference proteome</keyword>